<sequence>MLRTKKGGAMLVVKDLVKKFGKSYALDGLNIELHKGELYGFVGPNGAGKTTTMKIIASLLS</sequence>
<dbReference type="SUPFAM" id="SSF52540">
    <property type="entry name" value="P-loop containing nucleoside triphosphate hydrolases"/>
    <property type="match status" value="1"/>
</dbReference>
<dbReference type="Gene3D" id="3.40.50.300">
    <property type="entry name" value="P-loop containing nucleotide triphosphate hydrolases"/>
    <property type="match status" value="1"/>
</dbReference>
<feature type="domain" description="ABC transporter" evidence="5">
    <location>
        <begin position="26"/>
        <end position="60"/>
    </location>
</feature>
<comment type="similarity">
    <text evidence="1">Belongs to the ABC transporter superfamily.</text>
</comment>
<dbReference type="InterPro" id="IPR050763">
    <property type="entry name" value="ABC_transporter_ATP-binding"/>
</dbReference>
<evidence type="ECO:0000259" key="5">
    <source>
        <dbReference type="Pfam" id="PF00005"/>
    </source>
</evidence>
<keyword evidence="2" id="KW-0813">Transport</keyword>
<evidence type="ECO:0000256" key="1">
    <source>
        <dbReference type="ARBA" id="ARBA00005417"/>
    </source>
</evidence>
<dbReference type="EMBL" id="DPVV01000612">
    <property type="protein sequence ID" value="HCL04395.1"/>
    <property type="molecule type" value="Genomic_DNA"/>
</dbReference>
<proteinExistence type="inferred from homology"/>
<gene>
    <name evidence="6" type="ORF">DHW61_18635</name>
</gene>
<evidence type="ECO:0000313" key="6">
    <source>
        <dbReference type="EMBL" id="HCL04395.1"/>
    </source>
</evidence>
<comment type="caution">
    <text evidence="6">The sequence shown here is derived from an EMBL/GenBank/DDBJ whole genome shotgun (WGS) entry which is preliminary data.</text>
</comment>
<dbReference type="GO" id="GO:0016887">
    <property type="term" value="F:ATP hydrolysis activity"/>
    <property type="evidence" value="ECO:0007669"/>
    <property type="project" value="InterPro"/>
</dbReference>
<dbReference type="PANTHER" id="PTHR42711">
    <property type="entry name" value="ABC TRANSPORTER ATP-BINDING PROTEIN"/>
    <property type="match status" value="1"/>
</dbReference>
<dbReference type="Proteomes" id="UP000262969">
    <property type="component" value="Unassembled WGS sequence"/>
</dbReference>
<protein>
    <submittedName>
        <fullName evidence="6">ABC transporter ATP-binding protein</fullName>
    </submittedName>
</protein>
<dbReference type="Pfam" id="PF00005">
    <property type="entry name" value="ABC_tran"/>
    <property type="match status" value="1"/>
</dbReference>
<dbReference type="InterPro" id="IPR003439">
    <property type="entry name" value="ABC_transporter-like_ATP-bd"/>
</dbReference>
<name>A0A3D2XD13_9FIRM</name>
<dbReference type="InterPro" id="IPR027417">
    <property type="entry name" value="P-loop_NTPase"/>
</dbReference>
<evidence type="ECO:0000313" key="7">
    <source>
        <dbReference type="Proteomes" id="UP000262969"/>
    </source>
</evidence>
<evidence type="ECO:0000256" key="2">
    <source>
        <dbReference type="ARBA" id="ARBA00022448"/>
    </source>
</evidence>
<dbReference type="AlphaFoldDB" id="A0A3D2XD13"/>
<keyword evidence="4 6" id="KW-0067">ATP-binding</keyword>
<organism evidence="6 7">
    <name type="scientific">Lachnoclostridium phytofermentans</name>
    <dbReference type="NCBI Taxonomy" id="66219"/>
    <lineage>
        <taxon>Bacteria</taxon>
        <taxon>Bacillati</taxon>
        <taxon>Bacillota</taxon>
        <taxon>Clostridia</taxon>
        <taxon>Lachnospirales</taxon>
        <taxon>Lachnospiraceae</taxon>
    </lineage>
</organism>
<evidence type="ECO:0000256" key="3">
    <source>
        <dbReference type="ARBA" id="ARBA00022741"/>
    </source>
</evidence>
<dbReference type="GO" id="GO:0005524">
    <property type="term" value="F:ATP binding"/>
    <property type="evidence" value="ECO:0007669"/>
    <property type="project" value="UniProtKB-KW"/>
</dbReference>
<dbReference type="PANTHER" id="PTHR42711:SF5">
    <property type="entry name" value="ABC TRANSPORTER ATP-BINDING PROTEIN NATA"/>
    <property type="match status" value="1"/>
</dbReference>
<reference evidence="6 7" key="1">
    <citation type="journal article" date="2018" name="Nat. Biotechnol.">
        <title>A standardized bacterial taxonomy based on genome phylogeny substantially revises the tree of life.</title>
        <authorList>
            <person name="Parks D.H."/>
            <person name="Chuvochina M."/>
            <person name="Waite D.W."/>
            <person name="Rinke C."/>
            <person name="Skarshewski A."/>
            <person name="Chaumeil P.A."/>
            <person name="Hugenholtz P."/>
        </authorList>
    </citation>
    <scope>NUCLEOTIDE SEQUENCE [LARGE SCALE GENOMIC DNA]</scope>
    <source>
        <strain evidence="6">UBA11728</strain>
    </source>
</reference>
<evidence type="ECO:0000256" key="4">
    <source>
        <dbReference type="ARBA" id="ARBA00022840"/>
    </source>
</evidence>
<feature type="non-terminal residue" evidence="6">
    <location>
        <position position="61"/>
    </location>
</feature>
<accession>A0A3D2XD13</accession>
<keyword evidence="3" id="KW-0547">Nucleotide-binding</keyword>